<name>A0A9J5Y6P3_SOLCO</name>
<dbReference type="Proteomes" id="UP000824120">
    <property type="component" value="Chromosome 7"/>
</dbReference>
<reference evidence="2 3" key="1">
    <citation type="submission" date="2020-09" db="EMBL/GenBank/DDBJ databases">
        <title>De no assembly of potato wild relative species, Solanum commersonii.</title>
        <authorList>
            <person name="Cho K."/>
        </authorList>
    </citation>
    <scope>NUCLEOTIDE SEQUENCE [LARGE SCALE GENOMIC DNA]</scope>
    <source>
        <strain evidence="2">LZ3.2</strain>
        <tissue evidence="2">Leaf</tissue>
    </source>
</reference>
<protein>
    <submittedName>
        <fullName evidence="2">Uncharacterized protein</fullName>
    </submittedName>
</protein>
<keyword evidence="3" id="KW-1185">Reference proteome</keyword>
<proteinExistence type="predicted"/>
<dbReference type="AlphaFoldDB" id="A0A9J5Y6P3"/>
<accession>A0A9J5Y6P3</accession>
<sequence>MPRSSFNPYSGSNPPLKAGPRSSQKSSTKSHLYCDYCNWKGHVRSTCYKLHGYPVDWKGKRRTTSGLFPEANFITEVGTWIIDSGASQHIVYNMTLMNQHSSLHNASCKKVHFPNGALAHVDYIVSS</sequence>
<dbReference type="EMBL" id="JACXVP010000007">
    <property type="protein sequence ID" value="KAG5595567.1"/>
    <property type="molecule type" value="Genomic_DNA"/>
</dbReference>
<gene>
    <name evidence="2" type="ORF">H5410_036799</name>
</gene>
<comment type="caution">
    <text evidence="2">The sequence shown here is derived from an EMBL/GenBank/DDBJ whole genome shotgun (WGS) entry which is preliminary data.</text>
</comment>
<feature type="region of interest" description="Disordered" evidence="1">
    <location>
        <begin position="1"/>
        <end position="28"/>
    </location>
</feature>
<feature type="compositionally biased region" description="Polar residues" evidence="1">
    <location>
        <begin position="1"/>
        <end position="13"/>
    </location>
</feature>
<evidence type="ECO:0000313" key="3">
    <source>
        <dbReference type="Proteomes" id="UP000824120"/>
    </source>
</evidence>
<feature type="non-terminal residue" evidence="2">
    <location>
        <position position="1"/>
    </location>
</feature>
<evidence type="ECO:0000313" key="2">
    <source>
        <dbReference type="EMBL" id="KAG5595567.1"/>
    </source>
</evidence>
<dbReference type="OrthoDB" id="1304885at2759"/>
<evidence type="ECO:0000256" key="1">
    <source>
        <dbReference type="SAM" id="MobiDB-lite"/>
    </source>
</evidence>
<organism evidence="2 3">
    <name type="scientific">Solanum commersonii</name>
    <name type="common">Commerson's wild potato</name>
    <name type="synonym">Commerson's nightshade</name>
    <dbReference type="NCBI Taxonomy" id="4109"/>
    <lineage>
        <taxon>Eukaryota</taxon>
        <taxon>Viridiplantae</taxon>
        <taxon>Streptophyta</taxon>
        <taxon>Embryophyta</taxon>
        <taxon>Tracheophyta</taxon>
        <taxon>Spermatophyta</taxon>
        <taxon>Magnoliopsida</taxon>
        <taxon>eudicotyledons</taxon>
        <taxon>Gunneridae</taxon>
        <taxon>Pentapetalae</taxon>
        <taxon>asterids</taxon>
        <taxon>lamiids</taxon>
        <taxon>Solanales</taxon>
        <taxon>Solanaceae</taxon>
        <taxon>Solanoideae</taxon>
        <taxon>Solaneae</taxon>
        <taxon>Solanum</taxon>
    </lineage>
</organism>